<dbReference type="Gene3D" id="2.130.10.10">
    <property type="entry name" value="YVTN repeat-like/Quinoprotein amine dehydrogenase"/>
    <property type="match status" value="1"/>
</dbReference>
<evidence type="ECO:0000313" key="2">
    <source>
        <dbReference type="Proteomes" id="UP000680304"/>
    </source>
</evidence>
<comment type="caution">
    <text evidence="1">The sequence shown here is derived from an EMBL/GenBank/DDBJ whole genome shotgun (WGS) entry which is preliminary data.</text>
</comment>
<name>A0ABQ4NDW6_9BACL</name>
<protein>
    <submittedName>
        <fullName evidence="1">Uncharacterized protein</fullName>
    </submittedName>
</protein>
<dbReference type="Proteomes" id="UP000680304">
    <property type="component" value="Unassembled WGS sequence"/>
</dbReference>
<keyword evidence="2" id="KW-1185">Reference proteome</keyword>
<dbReference type="SUPFAM" id="SSF63829">
    <property type="entry name" value="Calcium-dependent phosphotriesterase"/>
    <property type="match status" value="1"/>
</dbReference>
<dbReference type="RefSeq" id="WP_213530958.1">
    <property type="nucleotide sequence ID" value="NZ_BOVJ01000180.1"/>
</dbReference>
<sequence length="603" mass="66617">MNETAQARYEYVAKPSRNFNILGHTSITDPWDGREKYVLSNFALGGTGTVVLIDVLTGDGESFALPVGNGAWGIVNWHDEKLVIGTCVDQAYLHVFDLKSRTWAEPLPSVGESYFWQMTIGSDDKIYGGTYPGCSLMQYDPIAHSLVNLGRVSDNAKNRYSRPVFGEAPGYILVNFGFDTNGWKAYHIESGTFRPFGLPGATMREISEDYICMEGDGIYTFYDPKTLEPIEDRGFSEMLSPRTIILPNGQKNPFIRLKSGKLVGNRGQEYFIIDAPSSQSGYEQPLNVKLKRIPVEAPDTEVFALVPDNRGRIWGSSGFGQTIFRFDPATGEFWNSSSVCNHGGEVYGMVFVGDKLFLAAYVGGDHIVYDPDQPWDQLNNVNPRTLRSVGPELIRPHGRSVIGPDGGVWTGWWAKYGVYGGGLSRVDPATLEVESWYDPIPGQAVAGLAADDEYIYFTTNGHANGLEARRDIRCHLAIWKPGTGLVHTEMLPEGEQTDFGLCAANGKAALCVGKQIRIYDAVARKFEREVTIEDTCDWILKLDERKVGAFCGKLLYEIDLFTGNSSVLSELPGRIRAATVTADGDIYFSVKTALYVLKSGKRA</sequence>
<dbReference type="InterPro" id="IPR011044">
    <property type="entry name" value="Quino_amine_DH_bsu"/>
</dbReference>
<dbReference type="InterPro" id="IPR015943">
    <property type="entry name" value="WD40/YVTN_repeat-like_dom_sf"/>
</dbReference>
<organism evidence="1 2">
    <name type="scientific">Paenibacillus cisolokensis</name>
    <dbReference type="NCBI Taxonomy" id="1658519"/>
    <lineage>
        <taxon>Bacteria</taxon>
        <taxon>Bacillati</taxon>
        <taxon>Bacillota</taxon>
        <taxon>Bacilli</taxon>
        <taxon>Bacillales</taxon>
        <taxon>Paenibacillaceae</taxon>
        <taxon>Paenibacillus</taxon>
    </lineage>
</organism>
<reference evidence="1 2" key="1">
    <citation type="submission" date="2021-04" db="EMBL/GenBank/DDBJ databases">
        <title>Draft genome sequence of Paenibacillus cisolokensis, LC2-13A.</title>
        <authorList>
            <person name="Uke A."/>
            <person name="Chhe C."/>
            <person name="Baramee S."/>
            <person name="Kosugi A."/>
        </authorList>
    </citation>
    <scope>NUCLEOTIDE SEQUENCE [LARGE SCALE GENOMIC DNA]</scope>
    <source>
        <strain evidence="1 2">LC2-13A</strain>
    </source>
</reference>
<gene>
    <name evidence="1" type="ORF">PACILC2_49630</name>
</gene>
<dbReference type="SUPFAM" id="SSF50969">
    <property type="entry name" value="YVTN repeat-like/Quinoprotein amine dehydrogenase"/>
    <property type="match status" value="1"/>
</dbReference>
<dbReference type="EMBL" id="BOVJ01000180">
    <property type="protein sequence ID" value="GIQ66395.1"/>
    <property type="molecule type" value="Genomic_DNA"/>
</dbReference>
<evidence type="ECO:0000313" key="1">
    <source>
        <dbReference type="EMBL" id="GIQ66395.1"/>
    </source>
</evidence>
<accession>A0ABQ4NDW6</accession>
<proteinExistence type="predicted"/>